<reference evidence="2 3" key="1">
    <citation type="submission" date="2013-02" db="EMBL/GenBank/DDBJ databases">
        <title>The Genome Sequence of Enterococcus phoeniculicola BAA-412.</title>
        <authorList>
            <consortium name="The Broad Institute Genome Sequencing Platform"/>
            <consortium name="The Broad Institute Genome Sequencing Center for Infectious Disease"/>
            <person name="Earl A.M."/>
            <person name="Gilmore M.S."/>
            <person name="Lebreton F."/>
            <person name="Walker B."/>
            <person name="Young S.K."/>
            <person name="Zeng Q."/>
            <person name="Gargeya S."/>
            <person name="Fitzgerald M."/>
            <person name="Haas B."/>
            <person name="Abouelleil A."/>
            <person name="Alvarado L."/>
            <person name="Arachchi H.M."/>
            <person name="Berlin A.M."/>
            <person name="Chapman S.B."/>
            <person name="Dewar J."/>
            <person name="Goldberg J."/>
            <person name="Griggs A."/>
            <person name="Gujja S."/>
            <person name="Hansen M."/>
            <person name="Howarth C."/>
            <person name="Imamovic A."/>
            <person name="Larimer J."/>
            <person name="McCowan C."/>
            <person name="Murphy C."/>
            <person name="Neiman D."/>
            <person name="Pearson M."/>
            <person name="Priest M."/>
            <person name="Roberts A."/>
            <person name="Saif S."/>
            <person name="Shea T."/>
            <person name="Sisk P."/>
            <person name="Sykes S."/>
            <person name="Wortman J."/>
            <person name="Nusbaum C."/>
            <person name="Birren B."/>
        </authorList>
    </citation>
    <scope>NUCLEOTIDE SEQUENCE [LARGE SCALE GENOMIC DNA]</scope>
    <source>
        <strain evidence="2 3">ATCC BAA-412</strain>
    </source>
</reference>
<accession>R3WKD1</accession>
<dbReference type="Gene3D" id="1.10.10.10">
    <property type="entry name" value="Winged helix-like DNA-binding domain superfamily/Winged helix DNA-binding domain"/>
    <property type="match status" value="1"/>
</dbReference>
<dbReference type="SUPFAM" id="SSF46785">
    <property type="entry name" value="Winged helix' DNA-binding domain"/>
    <property type="match status" value="1"/>
</dbReference>
<evidence type="ECO:0000313" key="3">
    <source>
        <dbReference type="Proteomes" id="UP000013785"/>
    </source>
</evidence>
<dbReference type="Proteomes" id="UP000013785">
    <property type="component" value="Unassembled WGS sequence"/>
</dbReference>
<dbReference type="AlphaFoldDB" id="R3WKD1"/>
<dbReference type="InterPro" id="IPR005149">
    <property type="entry name" value="Tscrpt_reg_PadR_N"/>
</dbReference>
<dbReference type="eggNOG" id="COG1695">
    <property type="taxonomic scope" value="Bacteria"/>
</dbReference>
<evidence type="ECO:0000313" key="2">
    <source>
        <dbReference type="EMBL" id="EOL42350.1"/>
    </source>
</evidence>
<dbReference type="Pfam" id="PF03551">
    <property type="entry name" value="PadR"/>
    <property type="match status" value="1"/>
</dbReference>
<dbReference type="PATRIC" id="fig|1158610.3.peg.2684"/>
<evidence type="ECO:0000259" key="1">
    <source>
        <dbReference type="Pfam" id="PF03551"/>
    </source>
</evidence>
<sequence length="104" mass="12086">MDSQLKKGMLEYCILAYLNQKPSYGYDIVKNISGLIPITESTLYPILKRLESKKSVETFSQEYNGRLRKYYKITPNGRIILTEFMESRVQVEEIYAFIEGSLTS</sequence>
<keyword evidence="3" id="KW-1185">Reference proteome</keyword>
<dbReference type="InterPro" id="IPR036388">
    <property type="entry name" value="WH-like_DNA-bd_sf"/>
</dbReference>
<dbReference type="OrthoDB" id="9808017at2"/>
<dbReference type="RefSeq" id="WP_010769337.1">
    <property type="nucleotide sequence ID" value="NZ_ASWE01000001.1"/>
</dbReference>
<name>R3WKD1_9ENTE</name>
<protein>
    <recommendedName>
        <fullName evidence="1">Transcription regulator PadR N-terminal domain-containing protein</fullName>
    </recommendedName>
</protein>
<dbReference type="InterPro" id="IPR036390">
    <property type="entry name" value="WH_DNA-bd_sf"/>
</dbReference>
<dbReference type="PANTHER" id="PTHR33169:SF14">
    <property type="entry name" value="TRANSCRIPTIONAL REGULATOR RV3488"/>
    <property type="match status" value="1"/>
</dbReference>
<organism evidence="2 3">
    <name type="scientific">Enterococcus phoeniculicola ATCC BAA-412</name>
    <dbReference type="NCBI Taxonomy" id="1158610"/>
    <lineage>
        <taxon>Bacteria</taxon>
        <taxon>Bacillati</taxon>
        <taxon>Bacillota</taxon>
        <taxon>Bacilli</taxon>
        <taxon>Lactobacillales</taxon>
        <taxon>Enterococcaceae</taxon>
        <taxon>Enterococcus</taxon>
    </lineage>
</organism>
<proteinExistence type="predicted"/>
<dbReference type="HOGENOM" id="CLU_063440_3_0_9"/>
<comment type="caution">
    <text evidence="2">The sequence shown here is derived from an EMBL/GenBank/DDBJ whole genome shotgun (WGS) entry which is preliminary data.</text>
</comment>
<dbReference type="InterPro" id="IPR052509">
    <property type="entry name" value="Metal_resp_DNA-bind_regulator"/>
</dbReference>
<dbReference type="PANTHER" id="PTHR33169">
    <property type="entry name" value="PADR-FAMILY TRANSCRIPTIONAL REGULATOR"/>
    <property type="match status" value="1"/>
</dbReference>
<dbReference type="EMBL" id="AJAT01000017">
    <property type="protein sequence ID" value="EOL42350.1"/>
    <property type="molecule type" value="Genomic_DNA"/>
</dbReference>
<feature type="domain" description="Transcription regulator PadR N-terminal" evidence="1">
    <location>
        <begin position="14"/>
        <end position="82"/>
    </location>
</feature>
<gene>
    <name evidence="2" type="ORF">UC3_02702</name>
</gene>